<dbReference type="RefSeq" id="WP_161002526.1">
    <property type="nucleotide sequence ID" value="NZ_CP185253.1"/>
</dbReference>
<evidence type="ECO:0000313" key="1">
    <source>
        <dbReference type="EMBL" id="MYV06424.1"/>
    </source>
</evidence>
<name>A0A7C9MSP5_9LACO</name>
<dbReference type="AlphaFoldDB" id="A0A7C9MSP5"/>
<organism evidence="1 2">
    <name type="scientific">Furfurilactobacillus rossiae</name>
    <dbReference type="NCBI Taxonomy" id="231049"/>
    <lineage>
        <taxon>Bacteria</taxon>
        <taxon>Bacillati</taxon>
        <taxon>Bacillota</taxon>
        <taxon>Bacilli</taxon>
        <taxon>Lactobacillales</taxon>
        <taxon>Lactobacillaceae</taxon>
        <taxon>Furfurilactobacillus</taxon>
    </lineage>
</organism>
<reference evidence="1 2" key="1">
    <citation type="journal article" date="2019" name="Appl. Environ. Microbiol.">
        <title>Genetic determinants of hydroxycinnamic acid metabolism in heterofermentative lactobacilli.</title>
        <authorList>
            <person name="Gaur G."/>
            <person name="Oh J.H."/>
            <person name="Filannino P."/>
            <person name="Gobbetti M."/>
            <person name="van Pijkeren J.P."/>
            <person name="Ganzle M.G."/>
        </authorList>
    </citation>
    <scope>NUCLEOTIDE SEQUENCE [LARGE SCALE GENOMIC DNA]</scope>
    <source>
        <strain evidence="1 2">FUA3583</strain>
    </source>
</reference>
<evidence type="ECO:0000313" key="2">
    <source>
        <dbReference type="Proteomes" id="UP000480570"/>
    </source>
</evidence>
<proteinExistence type="predicted"/>
<dbReference type="EMBL" id="WEZT01000042">
    <property type="protein sequence ID" value="MYV06424.1"/>
    <property type="molecule type" value="Genomic_DNA"/>
</dbReference>
<dbReference type="Gene3D" id="3.40.50.10140">
    <property type="entry name" value="Toll/interleukin-1 receptor homology (TIR) domain"/>
    <property type="match status" value="1"/>
</dbReference>
<dbReference type="InterPro" id="IPR035897">
    <property type="entry name" value="Toll_tir_struct_dom_sf"/>
</dbReference>
<dbReference type="Proteomes" id="UP000480570">
    <property type="component" value="Unassembled WGS sequence"/>
</dbReference>
<sequence>MYRGLQISASDVEKNLLTDSTINWGLKVKAFEDEMQLLRSEVDLDIAENFNIEDLSGSIDAEKLVQQWFPVSEYDVFLSHSHLDKGSAVRFAVWLHEYLGLRVFVDSTVWGYSDELLRKLDDKYCYQKSSQTYSYEERNETTAHVHLMLAMALQEMIDKSECFVFLKSDNSLPLSIQQESQTKSPWIFEELKTTSIIHKIVPNRFLLKKGMQTRDRAMYAREQLEVNYLVGDELNKLGKLASEDLIIAADNCRSTPNLLGLDAIYQNVSAK</sequence>
<comment type="caution">
    <text evidence="1">The sequence shown here is derived from an EMBL/GenBank/DDBJ whole genome shotgun (WGS) entry which is preliminary data.</text>
</comment>
<accession>A0A7C9MSP5</accession>
<protein>
    <recommendedName>
        <fullName evidence="3">TIR domain-containing protein</fullName>
    </recommendedName>
</protein>
<gene>
    <name evidence="1" type="ORF">GB992_11450</name>
</gene>
<evidence type="ECO:0008006" key="3">
    <source>
        <dbReference type="Google" id="ProtNLM"/>
    </source>
</evidence>